<comment type="caution">
    <text evidence="1">The sequence shown here is derived from an EMBL/GenBank/DDBJ whole genome shotgun (WGS) entry which is preliminary data.</text>
</comment>
<gene>
    <name evidence="1" type="ORF">I7X13_02625</name>
</gene>
<accession>A0ABS0Q2L6</accession>
<evidence type="ECO:0000313" key="2">
    <source>
        <dbReference type="Proteomes" id="UP000625631"/>
    </source>
</evidence>
<keyword evidence="2" id="KW-1185">Reference proteome</keyword>
<dbReference type="RefSeq" id="WP_198074239.1">
    <property type="nucleotide sequence ID" value="NZ_JAEDAE010000001.1"/>
</dbReference>
<reference evidence="1 2" key="1">
    <citation type="submission" date="2020-12" db="EMBL/GenBank/DDBJ databases">
        <title>Hymenobacter sp.</title>
        <authorList>
            <person name="Kim M.K."/>
        </authorList>
    </citation>
    <scope>NUCLEOTIDE SEQUENCE [LARGE SCALE GENOMIC DNA]</scope>
    <source>
        <strain evidence="1 2">BT442</strain>
    </source>
</reference>
<protein>
    <submittedName>
        <fullName evidence="1">Gliding motility-associated C-terminal domain-containing protein</fullName>
    </submittedName>
</protein>
<dbReference type="EMBL" id="JAEDAE010000001">
    <property type="protein sequence ID" value="MBH8556924.1"/>
    <property type="molecule type" value="Genomic_DNA"/>
</dbReference>
<evidence type="ECO:0000313" key="1">
    <source>
        <dbReference type="EMBL" id="MBH8556924.1"/>
    </source>
</evidence>
<dbReference type="Pfam" id="PF13585">
    <property type="entry name" value="CHU_C"/>
    <property type="match status" value="1"/>
</dbReference>
<name>A0ABS0Q2L6_9BACT</name>
<dbReference type="Proteomes" id="UP000625631">
    <property type="component" value="Unassembled WGS sequence"/>
</dbReference>
<organism evidence="1 2">
    <name type="scientific">Hymenobacter negativus</name>
    <dbReference type="NCBI Taxonomy" id="2795026"/>
    <lineage>
        <taxon>Bacteria</taxon>
        <taxon>Pseudomonadati</taxon>
        <taxon>Bacteroidota</taxon>
        <taxon>Cytophagia</taxon>
        <taxon>Cytophagales</taxon>
        <taxon>Hymenobacteraceae</taxon>
        <taxon>Hymenobacter</taxon>
    </lineage>
</organism>
<sequence>MLYRPRLLHPFPLGFLLFIASWLGLAEPARATHIVGGEMELVHNSGDSYTLLLNLYFDAYNGSPSALDADLTASIFDKATNARMMNVLLPLTSNTFVSYTNPACAKPTLSTRKLVYSKAITLPAGTYNGPQGYYAAVERCCRNNSISNIVDPGGAAQTFYLEFPSVVRRGQTFYDSTPRIFPPLADYACRDELFYYDFGGQDADKDSLVYELVTPLNGHSNATTPKPASASPGPYSTITWQPPAPALPGQPALPPLGTLNQIPGTPTLQINRFTGRLTVRPSNLGLFVFGVSCSEYRRGEKIGESRRDFQLMVLNCPTNTKPSMVLLPAAASNVPYRPGRDTLHLVPGSNHCVRLRFTDPDPNSRLSLSLSPVNFSGLLPAFTTATSGAVRSPGQPDTLTATLCFPDCINTRGRVFLLDVVVGDDGCSLPKRDTVRVAFTSVPPPNSPPTLTTTAGPGLPLHVRVGDLVTFNLTGTDPDNDPIQLEMTGQGFNPASLGATLTQAPAGNQQQGRFSWRVDCRAVGPDSVLVFQFAAATSPCTERQAAIISVPVVVRYANTPPVLTASPLFPLPASPGVLPVVRLPLGATFTTALAGADADRDGLTLTATSENFALAEAGMSFTAQNGTGVAAGTFRWDVSCDAVVLHRPLDVTFRLVDATCRPVPQAQTVRFEVIRPESPELKLYNIITPNGDRVNDEFRLPELPLNFCDEQFASVRIFSRWGQQLFESHDREFRWPGEGSGSLYYYLVTYTDGRSFKGWLEVKP</sequence>
<proteinExistence type="predicted"/>